<name>A0A1V5SLV4_9BACT</name>
<dbReference type="EMBL" id="MWBQ01000188">
    <property type="protein sequence ID" value="OQA54942.1"/>
    <property type="molecule type" value="Genomic_DNA"/>
</dbReference>
<dbReference type="Proteomes" id="UP000485569">
    <property type="component" value="Unassembled WGS sequence"/>
</dbReference>
<evidence type="ECO:0000313" key="1">
    <source>
        <dbReference type="EMBL" id="OQA54942.1"/>
    </source>
</evidence>
<accession>A0A1V5SLV4</accession>
<proteinExistence type="predicted"/>
<reference evidence="1" key="1">
    <citation type="submission" date="2017-02" db="EMBL/GenBank/DDBJ databases">
        <title>Delving into the versatile metabolic prowess of the omnipresent phylum Bacteroidetes.</title>
        <authorList>
            <person name="Nobu M.K."/>
            <person name="Mei R."/>
            <person name="Narihiro T."/>
            <person name="Kuroda K."/>
            <person name="Liu W.-T."/>
        </authorList>
    </citation>
    <scope>NUCLEOTIDE SEQUENCE</scope>
    <source>
        <strain evidence="1">ADurb.Bin276</strain>
    </source>
</reference>
<gene>
    <name evidence="1" type="ORF">BWY41_01816</name>
</gene>
<protein>
    <submittedName>
        <fullName evidence="1">Uncharacterized protein</fullName>
    </submittedName>
</protein>
<sequence>MSQIQLKSFFDFCRVKVANQSFDQEKQLVTVSIHPYKHYDLVCQRCQR</sequence>
<organism evidence="1">
    <name type="scientific">Candidatus Atribacter allofermentans</name>
    <dbReference type="NCBI Taxonomy" id="1852833"/>
    <lineage>
        <taxon>Bacteria</taxon>
        <taxon>Pseudomonadati</taxon>
        <taxon>Atribacterota</taxon>
        <taxon>Atribacteria</taxon>
        <taxon>Atribacterales</taxon>
        <taxon>Atribacteraceae</taxon>
        <taxon>Atribacter</taxon>
    </lineage>
</organism>
<comment type="caution">
    <text evidence="1">The sequence shown here is derived from an EMBL/GenBank/DDBJ whole genome shotgun (WGS) entry which is preliminary data.</text>
</comment>
<dbReference type="AlphaFoldDB" id="A0A1V5SLV4"/>